<sequence>MARFTPWVVTPSIWDLVSSVNLLAVIRPEPTVNIFRLQIRASLATLKITQTTGGPDIRHIVLLYQPENEIILLLRFKRN</sequence>
<dbReference type="EMBL" id="GGFJ01013663">
    <property type="protein sequence ID" value="MBW62804.1"/>
    <property type="molecule type" value="Transcribed_RNA"/>
</dbReference>
<name>A0A2M4CBW5_9DIPT</name>
<feature type="chain" id="PRO_5014656409" evidence="1">
    <location>
        <begin position="20"/>
        <end position="79"/>
    </location>
</feature>
<evidence type="ECO:0000256" key="1">
    <source>
        <dbReference type="SAM" id="SignalP"/>
    </source>
</evidence>
<organism evidence="2">
    <name type="scientific">Anopheles marajoara</name>
    <dbReference type="NCBI Taxonomy" id="58244"/>
    <lineage>
        <taxon>Eukaryota</taxon>
        <taxon>Metazoa</taxon>
        <taxon>Ecdysozoa</taxon>
        <taxon>Arthropoda</taxon>
        <taxon>Hexapoda</taxon>
        <taxon>Insecta</taxon>
        <taxon>Pterygota</taxon>
        <taxon>Neoptera</taxon>
        <taxon>Endopterygota</taxon>
        <taxon>Diptera</taxon>
        <taxon>Nematocera</taxon>
        <taxon>Culicoidea</taxon>
        <taxon>Culicidae</taxon>
        <taxon>Anophelinae</taxon>
        <taxon>Anopheles</taxon>
    </lineage>
</organism>
<keyword evidence="1" id="KW-0732">Signal</keyword>
<evidence type="ECO:0000313" key="2">
    <source>
        <dbReference type="EMBL" id="MBW62804.1"/>
    </source>
</evidence>
<feature type="signal peptide" evidence="1">
    <location>
        <begin position="1"/>
        <end position="19"/>
    </location>
</feature>
<reference evidence="2" key="1">
    <citation type="submission" date="2018-01" db="EMBL/GenBank/DDBJ databases">
        <title>An insight into the sialome of Amazonian anophelines.</title>
        <authorList>
            <person name="Ribeiro J.M."/>
            <person name="Scarpassa V."/>
            <person name="Calvo E."/>
        </authorList>
    </citation>
    <scope>NUCLEOTIDE SEQUENCE</scope>
    <source>
        <tissue evidence="2">Salivary glands</tissue>
    </source>
</reference>
<accession>A0A2M4CBW5</accession>
<protein>
    <submittedName>
        <fullName evidence="2">Putative secreted protein</fullName>
    </submittedName>
</protein>
<proteinExistence type="predicted"/>
<dbReference type="AlphaFoldDB" id="A0A2M4CBW5"/>